<evidence type="ECO:0000313" key="1">
    <source>
        <dbReference type="EMBL" id="MFG6467710.1"/>
    </source>
</evidence>
<proteinExistence type="predicted"/>
<dbReference type="Gene3D" id="3.40.190.10">
    <property type="entry name" value="Periplasmic binding protein-like II"/>
    <property type="match status" value="2"/>
</dbReference>
<organism evidence="1 2">
    <name type="scientific">Pelomonas baiyunensis</name>
    <dbReference type="NCBI Taxonomy" id="3299026"/>
    <lineage>
        <taxon>Bacteria</taxon>
        <taxon>Pseudomonadati</taxon>
        <taxon>Pseudomonadota</taxon>
        <taxon>Betaproteobacteria</taxon>
        <taxon>Burkholderiales</taxon>
        <taxon>Sphaerotilaceae</taxon>
        <taxon>Roseateles</taxon>
    </lineage>
</organism>
<accession>A0ABW7H0F0</accession>
<protein>
    <submittedName>
        <fullName evidence="1">Substrate-binding periplasmic protein</fullName>
    </submittedName>
</protein>
<dbReference type="Proteomes" id="UP001606303">
    <property type="component" value="Unassembled WGS sequence"/>
</dbReference>
<comment type="caution">
    <text evidence="1">The sequence shown here is derived from an EMBL/GenBank/DDBJ whole genome shotgun (WGS) entry which is preliminary data.</text>
</comment>
<dbReference type="SUPFAM" id="SSF53850">
    <property type="entry name" value="Periplasmic binding protein-like II"/>
    <property type="match status" value="1"/>
</dbReference>
<reference evidence="1 2" key="1">
    <citation type="submission" date="2024-08" db="EMBL/GenBank/DDBJ databases">
        <authorList>
            <person name="Lu H."/>
        </authorList>
    </citation>
    <scope>NUCLEOTIDE SEQUENCE [LARGE SCALE GENOMIC DNA]</scope>
    <source>
        <strain evidence="1 2">BYS87W</strain>
    </source>
</reference>
<gene>
    <name evidence="1" type="ORF">ACG01O_13880</name>
</gene>
<name>A0ABW7H0F0_9BURK</name>
<keyword evidence="2" id="KW-1185">Reference proteome</keyword>
<evidence type="ECO:0000313" key="2">
    <source>
        <dbReference type="Proteomes" id="UP001606303"/>
    </source>
</evidence>
<sequence>MRGWWMTVGLWVAGGVAAAAPDKLPCPSPLRIAFNDVASPPVLNGQGAAFADPPGWQVEATRDALRRLGCTADLQRLPSRRMSASLRAGQVDFALLYGVTPERLKSYVFPMDAQNRPDAAWAPAFARLVLFARTSVSRPATWDGRTLPAGWTVGAVAGSVHEDLVRERGWPLDALPSVDHGAQMLLHGRFQLLLASRESLSAEMREQVVEWGVASRQPFFAPASPAFAAQYPEWTRAFWQELCRATRRQEPEARPVDCGVVPPPLAVGR</sequence>
<dbReference type="EMBL" id="JBIGIB010000003">
    <property type="protein sequence ID" value="MFG6467710.1"/>
    <property type="molecule type" value="Genomic_DNA"/>
</dbReference>